<keyword evidence="1" id="KW-1133">Transmembrane helix</keyword>
<organism evidence="2 3">
    <name type="scientific">Halopseudomonas xinjiangensis</name>
    <dbReference type="NCBI Taxonomy" id="487184"/>
    <lineage>
        <taxon>Bacteria</taxon>
        <taxon>Pseudomonadati</taxon>
        <taxon>Pseudomonadota</taxon>
        <taxon>Gammaproteobacteria</taxon>
        <taxon>Pseudomonadales</taxon>
        <taxon>Pseudomonadaceae</taxon>
        <taxon>Halopseudomonas</taxon>
    </lineage>
</organism>
<evidence type="ECO:0000313" key="3">
    <source>
        <dbReference type="Proteomes" id="UP000243207"/>
    </source>
</evidence>
<keyword evidence="1" id="KW-0472">Membrane</keyword>
<dbReference type="EMBL" id="LT629736">
    <property type="protein sequence ID" value="SDT06599.1"/>
    <property type="molecule type" value="Genomic_DNA"/>
</dbReference>
<feature type="transmembrane region" description="Helical" evidence="1">
    <location>
        <begin position="21"/>
        <end position="41"/>
    </location>
</feature>
<dbReference type="AlphaFoldDB" id="A0A1H1XD91"/>
<dbReference type="Proteomes" id="UP000243207">
    <property type="component" value="Chromosome I"/>
</dbReference>
<gene>
    <name evidence="2" type="ORF">SAMN05216421_2816</name>
</gene>
<accession>A0A1H1XD91</accession>
<name>A0A1H1XD91_9GAMM</name>
<keyword evidence="3" id="KW-1185">Reference proteome</keyword>
<dbReference type="RefSeq" id="WP_407920148.1">
    <property type="nucleotide sequence ID" value="NZ_LT629736.1"/>
</dbReference>
<sequence length="94" mass="10318">MNPFEWLGEVLGSIVRVIIDSLAWLFDMLSGASAAFINGFARTLGVNSSWLSIAAVIVGLLLLYAGVRAFMRRHFIAGVIWLLLGLWLLSALVR</sequence>
<protein>
    <submittedName>
        <fullName evidence="2">Uncharacterized protein</fullName>
    </submittedName>
</protein>
<reference evidence="3" key="1">
    <citation type="submission" date="2016-10" db="EMBL/GenBank/DDBJ databases">
        <authorList>
            <person name="Varghese N."/>
            <person name="Submissions S."/>
        </authorList>
    </citation>
    <scope>NUCLEOTIDE SEQUENCE [LARGE SCALE GENOMIC DNA]</scope>
    <source>
        <strain evidence="3">NRRL B-51270</strain>
    </source>
</reference>
<dbReference type="STRING" id="487184.SAMN05216421_2816"/>
<proteinExistence type="predicted"/>
<feature type="transmembrane region" description="Helical" evidence="1">
    <location>
        <begin position="47"/>
        <end position="67"/>
    </location>
</feature>
<feature type="transmembrane region" description="Helical" evidence="1">
    <location>
        <begin position="74"/>
        <end position="93"/>
    </location>
</feature>
<evidence type="ECO:0000256" key="1">
    <source>
        <dbReference type="SAM" id="Phobius"/>
    </source>
</evidence>
<keyword evidence="1" id="KW-0812">Transmembrane</keyword>
<evidence type="ECO:0000313" key="2">
    <source>
        <dbReference type="EMBL" id="SDT06599.1"/>
    </source>
</evidence>